<dbReference type="InterPro" id="IPR029033">
    <property type="entry name" value="His_PPase_superfam"/>
</dbReference>
<dbReference type="Pfam" id="PF00300">
    <property type="entry name" value="His_Phos_1"/>
    <property type="match status" value="1"/>
</dbReference>
<dbReference type="InterPro" id="IPR013078">
    <property type="entry name" value="His_Pase_superF_clade-1"/>
</dbReference>
<evidence type="ECO:0000256" key="2">
    <source>
        <dbReference type="SAM" id="MobiDB-lite"/>
    </source>
</evidence>
<reference evidence="3 4" key="1">
    <citation type="submission" date="2014-01" db="EMBL/GenBank/DDBJ databases">
        <title>Sulfitobacter sp. H3 (MCCC 1A00686) Genome Sequencing.</title>
        <authorList>
            <person name="Lai Q."/>
            <person name="Hong Z."/>
        </authorList>
    </citation>
    <scope>NUCLEOTIDE SEQUENCE [LARGE SCALE GENOMIC DNA]</scope>
    <source>
        <strain evidence="3 4">H3</strain>
    </source>
</reference>
<evidence type="ECO:0000313" key="3">
    <source>
        <dbReference type="EMBL" id="KEJ97362.1"/>
    </source>
</evidence>
<dbReference type="OrthoDB" id="280692at2"/>
<dbReference type="SMART" id="SM00855">
    <property type="entry name" value="PGAM"/>
    <property type="match status" value="1"/>
</dbReference>
<keyword evidence="1" id="KW-0378">Hydrolase</keyword>
<dbReference type="AlphaFoldDB" id="A0A073JI20"/>
<keyword evidence="4" id="KW-1185">Reference proteome</keyword>
<dbReference type="RefSeq" id="WP_037923274.1">
    <property type="nucleotide sequence ID" value="NZ_CP054599.1"/>
</dbReference>
<protein>
    <submittedName>
        <fullName evidence="3">Phosphoglycerate mutase</fullName>
    </submittedName>
</protein>
<dbReference type="InterPro" id="IPR051021">
    <property type="entry name" value="Mito_Ser/Thr_phosphatase"/>
</dbReference>
<evidence type="ECO:0000313" key="4">
    <source>
        <dbReference type="Proteomes" id="UP000027746"/>
    </source>
</evidence>
<dbReference type="SUPFAM" id="SSF53254">
    <property type="entry name" value="Phosphoglycerate mutase-like"/>
    <property type="match status" value="1"/>
</dbReference>
<dbReference type="Proteomes" id="UP000027746">
    <property type="component" value="Unassembled WGS sequence"/>
</dbReference>
<dbReference type="GeneID" id="68871607"/>
<dbReference type="PANTHER" id="PTHR20935">
    <property type="entry name" value="PHOSPHOGLYCERATE MUTASE-RELATED"/>
    <property type="match status" value="1"/>
</dbReference>
<accession>A0A073JI20</accession>
<gene>
    <name evidence="3" type="ORF">SUH3_11350</name>
</gene>
<dbReference type="EMBL" id="JAMD01000002">
    <property type="protein sequence ID" value="KEJ97362.1"/>
    <property type="molecule type" value="Genomic_DNA"/>
</dbReference>
<dbReference type="Gene3D" id="3.40.50.1240">
    <property type="entry name" value="Phosphoglycerate mutase-like"/>
    <property type="match status" value="1"/>
</dbReference>
<evidence type="ECO:0000256" key="1">
    <source>
        <dbReference type="ARBA" id="ARBA00022801"/>
    </source>
</evidence>
<feature type="region of interest" description="Disordered" evidence="2">
    <location>
        <begin position="1"/>
        <end position="21"/>
    </location>
</feature>
<proteinExistence type="predicted"/>
<dbReference type="PANTHER" id="PTHR20935:SF0">
    <property type="entry name" value="SERINE_THREONINE-PROTEIN PHOSPHATASE PGAM5, MITOCHONDRIAL"/>
    <property type="match status" value="1"/>
</dbReference>
<name>A0A073JI20_9RHOB</name>
<organism evidence="3 4">
    <name type="scientific">Pseudosulfitobacter pseudonitzschiae</name>
    <dbReference type="NCBI Taxonomy" id="1402135"/>
    <lineage>
        <taxon>Bacteria</taxon>
        <taxon>Pseudomonadati</taxon>
        <taxon>Pseudomonadota</taxon>
        <taxon>Alphaproteobacteria</taxon>
        <taxon>Rhodobacterales</taxon>
        <taxon>Roseobacteraceae</taxon>
        <taxon>Pseudosulfitobacter</taxon>
    </lineage>
</organism>
<comment type="caution">
    <text evidence="3">The sequence shown here is derived from an EMBL/GenBank/DDBJ whole genome shotgun (WGS) entry which is preliminary data.</text>
</comment>
<sequence length="217" mass="24171">MSHITLIRHGQANSGATDEESYDRLSPLGFQQATWLGAHMRDTGQHHMRLYTGTLRRHIETADAMETGLTPIRDARLNELEYFNLAAALRDEQGIPIPTEQTEFTAHLPRVFAAWQNGEIVNVPETFEQFETRVSDALTEIAEGDGPALVVTSGGLISMAMRQHMGLDIRAMANLALAIMNTSQHRLFPVGGIWSPVLFNAVPHLEHPDRHHAQTHV</sequence>
<dbReference type="CDD" id="cd07067">
    <property type="entry name" value="HP_PGM_like"/>
    <property type="match status" value="1"/>
</dbReference>
<dbReference type="GO" id="GO:0016787">
    <property type="term" value="F:hydrolase activity"/>
    <property type="evidence" value="ECO:0007669"/>
    <property type="project" value="UniProtKB-KW"/>
</dbReference>